<dbReference type="Pfam" id="PF10986">
    <property type="entry name" value="ZrgA"/>
    <property type="match status" value="1"/>
</dbReference>
<gene>
    <name evidence="3" type="ORF">VAZ01S_020_00020</name>
</gene>
<dbReference type="AlphaFoldDB" id="U3AMX6"/>
<dbReference type="Proteomes" id="UP000016567">
    <property type="component" value="Unassembled WGS sequence"/>
</dbReference>
<reference evidence="3 4" key="1">
    <citation type="submission" date="2013-09" db="EMBL/GenBank/DDBJ databases">
        <title>Whole genome shotgun sequence of Vibrio azureus NBRC 104587.</title>
        <authorList>
            <person name="Isaki S."/>
            <person name="Hosoyama A."/>
            <person name="Numata M."/>
            <person name="Hashimoto M."/>
            <person name="Hosoyama Y."/>
            <person name="Tsuchikane K."/>
            <person name="Noguchi M."/>
            <person name="Hirakata S."/>
            <person name="Ichikawa N."/>
            <person name="Ohji S."/>
            <person name="Yamazoe A."/>
            <person name="Fujita N."/>
        </authorList>
    </citation>
    <scope>NUCLEOTIDE SEQUENCE [LARGE SCALE GENOMIC DNA]</scope>
    <source>
        <strain evidence="3 4">NBRC 104587</strain>
    </source>
</reference>
<evidence type="ECO:0000313" key="4">
    <source>
        <dbReference type="Proteomes" id="UP000016567"/>
    </source>
</evidence>
<dbReference type="RefSeq" id="WP_021708901.1">
    <property type="nucleotide sequence ID" value="NZ_BAOB01000011.1"/>
</dbReference>
<sequence>MPSKHILALTIGLSFSAAAVHAEEYRQHEAHVHGHAEFNIAQDGHDLLIEVKSPGADIVGFEHAPQDAQQEKALTLAVNKLKDATSLFTINPQADCTLEEARVSHTLNKHHEEHNDADHEEHHDEGHENHDHEEHHDKGHEGHDHEEHHDHKHGGHGEFSAQYQFHCENITQLDSIDTSWFTQFVTTKAINANVFTDNIQASTELDKTKTRIKLK</sequence>
<feature type="signal peptide" evidence="2">
    <location>
        <begin position="1"/>
        <end position="22"/>
    </location>
</feature>
<dbReference type="STRING" id="1219077.VAZ01S_020_00020"/>
<feature type="region of interest" description="Disordered" evidence="1">
    <location>
        <begin position="111"/>
        <end position="157"/>
    </location>
</feature>
<dbReference type="eggNOG" id="COG0803">
    <property type="taxonomic scope" value="Bacteria"/>
</dbReference>
<feature type="chain" id="PRO_5004637961" description="DUF2796 domain-containing protein" evidence="2">
    <location>
        <begin position="23"/>
        <end position="215"/>
    </location>
</feature>
<proteinExistence type="predicted"/>
<evidence type="ECO:0000313" key="3">
    <source>
        <dbReference type="EMBL" id="GAD75125.1"/>
    </source>
</evidence>
<dbReference type="EMBL" id="BATL01000020">
    <property type="protein sequence ID" value="GAD75125.1"/>
    <property type="molecule type" value="Genomic_DNA"/>
</dbReference>
<dbReference type="OrthoDB" id="7346546at2"/>
<protein>
    <recommendedName>
        <fullName evidence="5">DUF2796 domain-containing protein</fullName>
    </recommendedName>
</protein>
<organism evidence="3 4">
    <name type="scientific">Vibrio azureus NBRC 104587</name>
    <dbReference type="NCBI Taxonomy" id="1219077"/>
    <lineage>
        <taxon>Bacteria</taxon>
        <taxon>Pseudomonadati</taxon>
        <taxon>Pseudomonadota</taxon>
        <taxon>Gammaproteobacteria</taxon>
        <taxon>Vibrionales</taxon>
        <taxon>Vibrionaceae</taxon>
        <taxon>Vibrio</taxon>
    </lineage>
</organism>
<comment type="caution">
    <text evidence="3">The sequence shown here is derived from an EMBL/GenBank/DDBJ whole genome shotgun (WGS) entry which is preliminary data.</text>
</comment>
<name>U3AMX6_9VIBR</name>
<evidence type="ECO:0008006" key="5">
    <source>
        <dbReference type="Google" id="ProtNLM"/>
    </source>
</evidence>
<keyword evidence="4" id="KW-1185">Reference proteome</keyword>
<accession>U3AMX6</accession>
<evidence type="ECO:0000256" key="2">
    <source>
        <dbReference type="SAM" id="SignalP"/>
    </source>
</evidence>
<dbReference type="InterPro" id="IPR021253">
    <property type="entry name" value="ZrgA-like"/>
</dbReference>
<feature type="compositionally biased region" description="Basic and acidic residues" evidence="1">
    <location>
        <begin position="111"/>
        <end position="149"/>
    </location>
</feature>
<evidence type="ECO:0000256" key="1">
    <source>
        <dbReference type="SAM" id="MobiDB-lite"/>
    </source>
</evidence>
<keyword evidence="2" id="KW-0732">Signal</keyword>